<reference evidence="2 3" key="1">
    <citation type="journal article" date="2024" name="G3 (Bethesda)">
        <title>Genome assembly of Hibiscus sabdariffa L. provides insights into metabolisms of medicinal natural products.</title>
        <authorList>
            <person name="Kim T."/>
        </authorList>
    </citation>
    <scope>NUCLEOTIDE SEQUENCE [LARGE SCALE GENOMIC DNA]</scope>
    <source>
        <strain evidence="2">TK-2024</strain>
        <tissue evidence="2">Old leaves</tissue>
    </source>
</reference>
<gene>
    <name evidence="2" type="ORF">V6N11_075102</name>
</gene>
<dbReference type="EMBL" id="JBBPBN010000026">
    <property type="protein sequence ID" value="KAK9008200.1"/>
    <property type="molecule type" value="Genomic_DNA"/>
</dbReference>
<organism evidence="2 3">
    <name type="scientific">Hibiscus sabdariffa</name>
    <name type="common">roselle</name>
    <dbReference type="NCBI Taxonomy" id="183260"/>
    <lineage>
        <taxon>Eukaryota</taxon>
        <taxon>Viridiplantae</taxon>
        <taxon>Streptophyta</taxon>
        <taxon>Embryophyta</taxon>
        <taxon>Tracheophyta</taxon>
        <taxon>Spermatophyta</taxon>
        <taxon>Magnoliopsida</taxon>
        <taxon>eudicotyledons</taxon>
        <taxon>Gunneridae</taxon>
        <taxon>Pentapetalae</taxon>
        <taxon>rosids</taxon>
        <taxon>malvids</taxon>
        <taxon>Malvales</taxon>
        <taxon>Malvaceae</taxon>
        <taxon>Malvoideae</taxon>
        <taxon>Hibiscus</taxon>
    </lineage>
</organism>
<feature type="compositionally biased region" description="Polar residues" evidence="1">
    <location>
        <begin position="38"/>
        <end position="51"/>
    </location>
</feature>
<evidence type="ECO:0000256" key="1">
    <source>
        <dbReference type="SAM" id="MobiDB-lite"/>
    </source>
</evidence>
<evidence type="ECO:0000313" key="2">
    <source>
        <dbReference type="EMBL" id="KAK9008200.1"/>
    </source>
</evidence>
<accession>A0ABR2R5M2</accession>
<keyword evidence="3" id="KW-1185">Reference proteome</keyword>
<feature type="compositionally biased region" description="Low complexity" evidence="1">
    <location>
        <begin position="20"/>
        <end position="37"/>
    </location>
</feature>
<proteinExistence type="predicted"/>
<dbReference type="Proteomes" id="UP001396334">
    <property type="component" value="Unassembled WGS sequence"/>
</dbReference>
<sequence length="194" mass="20320">MADSLGTTLIDLILADPLSVPASTSSSSLSKTAAEASPSATQQPQHVSTKTALGEKKSKRAALMQIPQKQKKGSFGAKGGEWGSIITRSKWLAAISTAAATTPCNQSSRLSGSTVAGGLLAHWNPLTAGWLKLNTDGRRCPKSGLFTITGHLFQLYNKDWCLAFSKVARRNNGVADVLAKLASDASFSVGMEAD</sequence>
<evidence type="ECO:0008006" key="4">
    <source>
        <dbReference type="Google" id="ProtNLM"/>
    </source>
</evidence>
<name>A0ABR2R5M2_9ROSI</name>
<evidence type="ECO:0000313" key="3">
    <source>
        <dbReference type="Proteomes" id="UP001396334"/>
    </source>
</evidence>
<feature type="region of interest" description="Disordered" evidence="1">
    <location>
        <begin position="20"/>
        <end position="59"/>
    </location>
</feature>
<comment type="caution">
    <text evidence="2">The sequence shown here is derived from an EMBL/GenBank/DDBJ whole genome shotgun (WGS) entry which is preliminary data.</text>
</comment>
<protein>
    <recommendedName>
        <fullName evidence="4">RNase H type-1 domain-containing protein</fullName>
    </recommendedName>
</protein>